<dbReference type="Gene3D" id="1.10.10.10">
    <property type="entry name" value="Winged helix-like DNA-binding domain superfamily/Winged helix DNA-binding domain"/>
    <property type="match status" value="1"/>
</dbReference>
<protein>
    <submittedName>
        <fullName evidence="2">CaiF/GrlA family transcriptional regulator</fullName>
    </submittedName>
</protein>
<dbReference type="InterPro" id="IPR036388">
    <property type="entry name" value="WH-like_DNA-bd_sf"/>
</dbReference>
<dbReference type="Pfam" id="PF07180">
    <property type="entry name" value="CaiF_GrlA"/>
    <property type="match status" value="1"/>
</dbReference>
<gene>
    <name evidence="2" type="ORF">F8W48_16015</name>
</gene>
<feature type="compositionally biased region" description="Basic and acidic residues" evidence="1">
    <location>
        <begin position="1"/>
        <end position="15"/>
    </location>
</feature>
<dbReference type="InterPro" id="IPR020357">
    <property type="entry name" value="Tscrpt_reg_CaiF/GrlA"/>
</dbReference>
<dbReference type="EMBL" id="AALHHT010000005">
    <property type="protein sequence ID" value="ECZ6322736.1"/>
    <property type="molecule type" value="Genomic_DNA"/>
</dbReference>
<reference evidence="2" key="1">
    <citation type="submission" date="2019-10" db="EMBL/GenBank/DDBJ databases">
        <authorList>
            <consortium name="PulseNet: The National Subtyping Network for Foodborne Disease Surveillance"/>
            <person name="Tarr C.L."/>
            <person name="Trees E."/>
            <person name="Katz L.S."/>
            <person name="Carleton-Romer H.A."/>
            <person name="Stroika S."/>
            <person name="Kucerova Z."/>
            <person name="Roache K.F."/>
            <person name="Sabol A.L."/>
            <person name="Besser J."/>
            <person name="Gerner-Smidt P."/>
        </authorList>
    </citation>
    <scope>NUCLEOTIDE SEQUENCE</scope>
    <source>
        <strain evidence="2">PNUSAS103982</strain>
    </source>
</reference>
<sequence>MSPHKTNTDHKDRVSRATHYPSQTNHDKCYIPESVRQYADEPLYILVAWWCLQQQDWLRRHQIAEAFHITLRRASYLMAYLRSKTKRVTCESREALMANNVYRYEIMVTQVLPAVSRKKDSSSSTRRTRSRIGNADTSQVNMLWNQLSNQRRVMDSDHKEEDEDD</sequence>
<comment type="caution">
    <text evidence="2">The sequence shown here is derived from an EMBL/GenBank/DDBJ whole genome shotgun (WGS) entry which is preliminary data.</text>
</comment>
<name>A0A624MJW0_SALER</name>
<evidence type="ECO:0000313" key="2">
    <source>
        <dbReference type="EMBL" id="ECZ6322736.1"/>
    </source>
</evidence>
<proteinExistence type="predicted"/>
<organism evidence="2">
    <name type="scientific">Salmonella enterica</name>
    <name type="common">Salmonella choleraesuis</name>
    <dbReference type="NCBI Taxonomy" id="28901"/>
    <lineage>
        <taxon>Bacteria</taxon>
        <taxon>Pseudomonadati</taxon>
        <taxon>Pseudomonadota</taxon>
        <taxon>Gammaproteobacteria</taxon>
        <taxon>Enterobacterales</taxon>
        <taxon>Enterobacteriaceae</taxon>
        <taxon>Salmonella</taxon>
    </lineage>
</organism>
<evidence type="ECO:0000256" key="1">
    <source>
        <dbReference type="SAM" id="MobiDB-lite"/>
    </source>
</evidence>
<accession>A0A624MJW0</accession>
<feature type="region of interest" description="Disordered" evidence="1">
    <location>
        <begin position="1"/>
        <end position="21"/>
    </location>
</feature>
<dbReference type="AlphaFoldDB" id="A0A624MJW0"/>
<dbReference type="GO" id="GO:0006351">
    <property type="term" value="P:DNA-templated transcription"/>
    <property type="evidence" value="ECO:0007669"/>
    <property type="project" value="InterPro"/>
</dbReference>